<dbReference type="EMBL" id="HBUF01602295">
    <property type="protein sequence ID" value="CAG6776440.1"/>
    <property type="molecule type" value="Transcribed_RNA"/>
</dbReference>
<dbReference type="AlphaFoldDB" id="A0A8D9B4Q2"/>
<accession>A0A8D9B4Q2</accession>
<organism evidence="1">
    <name type="scientific">Cacopsylla melanoneura</name>
    <dbReference type="NCBI Taxonomy" id="428564"/>
    <lineage>
        <taxon>Eukaryota</taxon>
        <taxon>Metazoa</taxon>
        <taxon>Ecdysozoa</taxon>
        <taxon>Arthropoda</taxon>
        <taxon>Hexapoda</taxon>
        <taxon>Insecta</taxon>
        <taxon>Pterygota</taxon>
        <taxon>Neoptera</taxon>
        <taxon>Paraneoptera</taxon>
        <taxon>Hemiptera</taxon>
        <taxon>Sternorrhyncha</taxon>
        <taxon>Psylloidea</taxon>
        <taxon>Psyllidae</taxon>
        <taxon>Psyllinae</taxon>
        <taxon>Cacopsylla</taxon>
    </lineage>
</organism>
<protein>
    <submittedName>
        <fullName evidence="1">Uncharacterized protein</fullName>
    </submittedName>
</protein>
<sequence length="128" mass="15106">MEDKGTRYDFYMSRHLIYLHDYYERCYFFESLKPKRMVVVSGLSVPVIRDPGDFFNGGRRPPLRHTQVVFTSVTRYNKGSDHCAMTADSHIQMVNFQSCIVFPPMYQRNSTELMNYQIIPVVEQYSTI</sequence>
<proteinExistence type="predicted"/>
<name>A0A8D9B4Q2_9HEMI</name>
<evidence type="ECO:0000313" key="1">
    <source>
        <dbReference type="EMBL" id="CAG6776440.1"/>
    </source>
</evidence>
<reference evidence="1" key="1">
    <citation type="submission" date="2021-05" db="EMBL/GenBank/DDBJ databases">
        <authorList>
            <person name="Alioto T."/>
            <person name="Alioto T."/>
            <person name="Gomez Garrido J."/>
        </authorList>
    </citation>
    <scope>NUCLEOTIDE SEQUENCE</scope>
</reference>